<dbReference type="EMBL" id="UINC01094979">
    <property type="protein sequence ID" value="SVC50680.1"/>
    <property type="molecule type" value="Genomic_DNA"/>
</dbReference>
<feature type="non-terminal residue" evidence="1">
    <location>
        <position position="58"/>
    </location>
</feature>
<dbReference type="AlphaFoldDB" id="A0A382MQ00"/>
<evidence type="ECO:0000313" key="1">
    <source>
        <dbReference type="EMBL" id="SVC50680.1"/>
    </source>
</evidence>
<gene>
    <name evidence="1" type="ORF">METZ01_LOCUS303534</name>
</gene>
<sequence>PGIWPRYFQTRAVDRCSGDDRTSNQNLPVDVLLYLQCTSARPHAVHWRRNPRENRSCV</sequence>
<reference evidence="1" key="1">
    <citation type="submission" date="2018-05" db="EMBL/GenBank/DDBJ databases">
        <authorList>
            <person name="Lanie J.A."/>
            <person name="Ng W.-L."/>
            <person name="Kazmierczak K.M."/>
            <person name="Andrzejewski T.M."/>
            <person name="Davidsen T.M."/>
            <person name="Wayne K.J."/>
            <person name="Tettelin H."/>
            <person name="Glass J.I."/>
            <person name="Rusch D."/>
            <person name="Podicherti R."/>
            <person name="Tsui H.-C.T."/>
            <person name="Winkler M.E."/>
        </authorList>
    </citation>
    <scope>NUCLEOTIDE SEQUENCE</scope>
</reference>
<protein>
    <submittedName>
        <fullName evidence="1">Uncharacterized protein</fullName>
    </submittedName>
</protein>
<accession>A0A382MQ00</accession>
<organism evidence="1">
    <name type="scientific">marine metagenome</name>
    <dbReference type="NCBI Taxonomy" id="408172"/>
    <lineage>
        <taxon>unclassified sequences</taxon>
        <taxon>metagenomes</taxon>
        <taxon>ecological metagenomes</taxon>
    </lineage>
</organism>
<name>A0A382MQ00_9ZZZZ</name>
<feature type="non-terminal residue" evidence="1">
    <location>
        <position position="1"/>
    </location>
</feature>
<proteinExistence type="predicted"/>